<sequence>MPSPTKLILVIGATGAQGQAVINALLDSGANGEPSPYSVRALTRDKAGKRAQELAARGVECVQGSFEDQDSVSKALEGAYGVYVNTDGFAVGEIREIYAGMLIFEAAKRSKSLRHFVWSSVPYASKLGGFKPEYRAGHMNGKGLVADWLRGQASSVSNEGLTWTIVETVAYTEMLACGLFEPLNVRADGTVVFAAPAKHGKIPLVSLKDIGWWARYSFDHRSETSGQDLVIASHVVSWDEIAKTFTKVTGKPAVYKSQSIEEWWGNFGPGVNRFIGTSSLTIKENFTGFWNAFADGLAVRDMDWIRSVHPGTVTLEDWMKENEYSGSQGTVLKSREDNGDWGLNLEATARL</sequence>
<dbReference type="Gene3D" id="3.40.50.720">
    <property type="entry name" value="NAD(P)-binding Rossmann-like Domain"/>
    <property type="match status" value="1"/>
</dbReference>
<feature type="domain" description="NmrA-like" evidence="3">
    <location>
        <begin position="5"/>
        <end position="263"/>
    </location>
</feature>
<comment type="caution">
    <text evidence="4">The sequence shown here is derived from an EMBL/GenBank/DDBJ whole genome shotgun (WGS) entry which is preliminary data.</text>
</comment>
<dbReference type="InterPro" id="IPR036291">
    <property type="entry name" value="NAD(P)-bd_dom_sf"/>
</dbReference>
<name>A0AAW0C368_9AGAR</name>
<keyword evidence="5" id="KW-1185">Reference proteome</keyword>
<evidence type="ECO:0000259" key="3">
    <source>
        <dbReference type="Pfam" id="PF05368"/>
    </source>
</evidence>
<dbReference type="GO" id="GO:0005634">
    <property type="term" value="C:nucleus"/>
    <property type="evidence" value="ECO:0007669"/>
    <property type="project" value="TreeGrafter"/>
</dbReference>
<dbReference type="Pfam" id="PF05368">
    <property type="entry name" value="NmrA"/>
    <property type="match status" value="1"/>
</dbReference>
<dbReference type="SUPFAM" id="SSF51735">
    <property type="entry name" value="NAD(P)-binding Rossmann-fold domains"/>
    <property type="match status" value="1"/>
</dbReference>
<dbReference type="CDD" id="cd05251">
    <property type="entry name" value="NmrA_like_SDR_a"/>
    <property type="match status" value="1"/>
</dbReference>
<keyword evidence="2" id="KW-0521">NADP</keyword>
<dbReference type="Gene3D" id="3.90.25.10">
    <property type="entry name" value="UDP-galactose 4-epimerase, domain 1"/>
    <property type="match status" value="1"/>
</dbReference>
<dbReference type="PANTHER" id="PTHR42748:SF14">
    <property type="entry name" value="SNOAL-LIKE DOMAIN-CONTAINING PROTEIN"/>
    <property type="match status" value="1"/>
</dbReference>
<evidence type="ECO:0000313" key="4">
    <source>
        <dbReference type="EMBL" id="KAK7033101.1"/>
    </source>
</evidence>
<dbReference type="InterPro" id="IPR051164">
    <property type="entry name" value="NmrA-like_oxidored"/>
</dbReference>
<proteinExistence type="inferred from homology"/>
<dbReference type="PANTHER" id="PTHR42748">
    <property type="entry name" value="NITROGEN METABOLITE REPRESSION PROTEIN NMRA FAMILY MEMBER"/>
    <property type="match status" value="1"/>
</dbReference>
<organism evidence="4 5">
    <name type="scientific">Favolaschia claudopus</name>
    <dbReference type="NCBI Taxonomy" id="2862362"/>
    <lineage>
        <taxon>Eukaryota</taxon>
        <taxon>Fungi</taxon>
        <taxon>Dikarya</taxon>
        <taxon>Basidiomycota</taxon>
        <taxon>Agaricomycotina</taxon>
        <taxon>Agaricomycetes</taxon>
        <taxon>Agaricomycetidae</taxon>
        <taxon>Agaricales</taxon>
        <taxon>Marasmiineae</taxon>
        <taxon>Mycenaceae</taxon>
        <taxon>Favolaschia</taxon>
    </lineage>
</organism>
<evidence type="ECO:0000256" key="1">
    <source>
        <dbReference type="ARBA" id="ARBA00006328"/>
    </source>
</evidence>
<dbReference type="InterPro" id="IPR008030">
    <property type="entry name" value="NmrA-like"/>
</dbReference>
<dbReference type="Proteomes" id="UP001362999">
    <property type="component" value="Unassembled WGS sequence"/>
</dbReference>
<gene>
    <name evidence="4" type="ORF">R3P38DRAFT_2773559</name>
</gene>
<accession>A0AAW0C368</accession>
<protein>
    <submittedName>
        <fullName evidence="4">NAD P-binding protein</fullName>
    </submittedName>
</protein>
<comment type="similarity">
    <text evidence="1">Belongs to the NmrA-type oxidoreductase family.</text>
</comment>
<dbReference type="EMBL" id="JAWWNJ010000023">
    <property type="protein sequence ID" value="KAK7033101.1"/>
    <property type="molecule type" value="Genomic_DNA"/>
</dbReference>
<reference evidence="4 5" key="1">
    <citation type="journal article" date="2024" name="J Genomics">
        <title>Draft genome sequencing and assembly of Favolaschia claudopus CIRM-BRFM 2984 isolated from oak limbs.</title>
        <authorList>
            <person name="Navarro D."/>
            <person name="Drula E."/>
            <person name="Chaduli D."/>
            <person name="Cazenave R."/>
            <person name="Ahrendt S."/>
            <person name="Wang J."/>
            <person name="Lipzen A."/>
            <person name="Daum C."/>
            <person name="Barry K."/>
            <person name="Grigoriev I.V."/>
            <person name="Favel A."/>
            <person name="Rosso M.N."/>
            <person name="Martin F."/>
        </authorList>
    </citation>
    <scope>NUCLEOTIDE SEQUENCE [LARGE SCALE GENOMIC DNA]</scope>
    <source>
        <strain evidence="4 5">CIRM-BRFM 2984</strain>
    </source>
</reference>
<dbReference type="AlphaFoldDB" id="A0AAW0C368"/>
<evidence type="ECO:0000313" key="5">
    <source>
        <dbReference type="Proteomes" id="UP001362999"/>
    </source>
</evidence>
<evidence type="ECO:0000256" key="2">
    <source>
        <dbReference type="ARBA" id="ARBA00022857"/>
    </source>
</evidence>